<proteinExistence type="predicted"/>
<evidence type="ECO:0000313" key="2">
    <source>
        <dbReference type="Proteomes" id="UP000242164"/>
    </source>
</evidence>
<protein>
    <submittedName>
        <fullName evidence="1">Uncharacterized protein</fullName>
    </submittedName>
</protein>
<dbReference type="EMBL" id="FMIK01000020">
    <property type="protein sequence ID" value="SCL89457.1"/>
    <property type="molecule type" value="Genomic_DNA"/>
</dbReference>
<name>A0AAX2CF75_9BACI</name>
<dbReference type="AlphaFoldDB" id="A0AAX2CF75"/>
<accession>A0AAX2CF75</accession>
<dbReference type="Proteomes" id="UP000242164">
    <property type="component" value="Unassembled WGS sequence"/>
</dbReference>
<gene>
    <name evidence="1" type="ORF">BCB44BAC_01535</name>
</gene>
<sequence length="68" mass="7828">MVSSRGKSKGCFATFVERKTRYYQAIVIPDRTAESMEFASNKSLPCIQTLHFKQLLLIEEKNFRVING</sequence>
<reference evidence="1 2" key="1">
    <citation type="submission" date="2016-08" db="EMBL/GenBank/DDBJ databases">
        <authorList>
            <person name="Loux V."/>
            <person name="Rue O."/>
        </authorList>
    </citation>
    <scope>NUCLEOTIDE SEQUENCE [LARGE SCALE GENOMIC DNA]</scope>
    <source>
        <strain evidence="1 2">AFSSA_08CEB44bac</strain>
    </source>
</reference>
<evidence type="ECO:0000313" key="1">
    <source>
        <dbReference type="EMBL" id="SCL89457.1"/>
    </source>
</evidence>
<organism evidence="1 2">
    <name type="scientific">Bacillus cytotoxicus</name>
    <dbReference type="NCBI Taxonomy" id="580165"/>
    <lineage>
        <taxon>Bacteria</taxon>
        <taxon>Bacillati</taxon>
        <taxon>Bacillota</taxon>
        <taxon>Bacilli</taxon>
        <taxon>Bacillales</taxon>
        <taxon>Bacillaceae</taxon>
        <taxon>Bacillus</taxon>
        <taxon>Bacillus cereus group</taxon>
    </lineage>
</organism>
<comment type="caution">
    <text evidence="1">The sequence shown here is derived from an EMBL/GenBank/DDBJ whole genome shotgun (WGS) entry which is preliminary data.</text>
</comment>